<dbReference type="GO" id="GO:0008757">
    <property type="term" value="F:S-adenosylmethionine-dependent methyltransferase activity"/>
    <property type="evidence" value="ECO:0007669"/>
    <property type="project" value="InterPro"/>
</dbReference>
<organism evidence="2 3">
    <name type="scientific">Seonamhaeicola aphaedonensis</name>
    <dbReference type="NCBI Taxonomy" id="1461338"/>
    <lineage>
        <taxon>Bacteria</taxon>
        <taxon>Pseudomonadati</taxon>
        <taxon>Bacteroidota</taxon>
        <taxon>Flavobacteriia</taxon>
        <taxon>Flavobacteriales</taxon>
        <taxon>Flavobacteriaceae</taxon>
    </lineage>
</organism>
<keyword evidence="3" id="KW-1185">Reference proteome</keyword>
<dbReference type="InterPro" id="IPR013216">
    <property type="entry name" value="Methyltransf_11"/>
</dbReference>
<dbReference type="GO" id="GO:0032259">
    <property type="term" value="P:methylation"/>
    <property type="evidence" value="ECO:0007669"/>
    <property type="project" value="UniProtKB-KW"/>
</dbReference>
<dbReference type="EMBL" id="QRDX01000004">
    <property type="protein sequence ID" value="RED48196.1"/>
    <property type="molecule type" value="Genomic_DNA"/>
</dbReference>
<dbReference type="SUPFAM" id="SSF53335">
    <property type="entry name" value="S-adenosyl-L-methionine-dependent methyltransferases"/>
    <property type="match status" value="1"/>
</dbReference>
<dbReference type="RefSeq" id="WP_116523856.1">
    <property type="nucleotide sequence ID" value="NZ_QRDX01000004.1"/>
</dbReference>
<dbReference type="Proteomes" id="UP000256629">
    <property type="component" value="Unassembled WGS sequence"/>
</dbReference>
<dbReference type="InterPro" id="IPR029063">
    <property type="entry name" value="SAM-dependent_MTases_sf"/>
</dbReference>
<comment type="caution">
    <text evidence="2">The sequence shown here is derived from an EMBL/GenBank/DDBJ whole genome shotgun (WGS) entry which is preliminary data.</text>
</comment>
<proteinExistence type="predicted"/>
<dbReference type="CDD" id="cd02440">
    <property type="entry name" value="AdoMet_MTases"/>
    <property type="match status" value="1"/>
</dbReference>
<keyword evidence="2" id="KW-0489">Methyltransferase</keyword>
<evidence type="ECO:0000313" key="3">
    <source>
        <dbReference type="Proteomes" id="UP000256629"/>
    </source>
</evidence>
<sequence>MLAILRKLYYRLSVKQRYTVRKLIHFPQDLFRDKKTLIPPKGMIYTGSGDFVKIGNSFFEYFKKHGEINPNFTILDVGSGIGRVAIPFSKYLSKKGRYYGFDIVEQGVNWCTNNISSKYPNFKFEYVSLKNDLYNTASNNTANNFTFPYKNNKFDFVFLTSVFTHMLPNDVNNYLKEINRVLKQNKKCIATFFILDTISSNLMINSEKNFKHNFENYALMDKKVKEANVAYKKEFLFEMINNNGFEIESFHEGNWSGRKTTCNTFSSQDILILKKL</sequence>
<dbReference type="AlphaFoldDB" id="A0A3D9HGR6"/>
<name>A0A3D9HGR6_9FLAO</name>
<accession>A0A3D9HGR6</accession>
<reference evidence="2 3" key="1">
    <citation type="submission" date="2018-07" db="EMBL/GenBank/DDBJ databases">
        <title>Genomic Encyclopedia of Type Strains, Phase III (KMG-III): the genomes of soil and plant-associated and newly described type strains.</title>
        <authorList>
            <person name="Whitman W."/>
        </authorList>
    </citation>
    <scope>NUCLEOTIDE SEQUENCE [LARGE SCALE GENOMIC DNA]</scope>
    <source>
        <strain evidence="2 3">CECT 8487</strain>
    </source>
</reference>
<evidence type="ECO:0000259" key="1">
    <source>
        <dbReference type="Pfam" id="PF08241"/>
    </source>
</evidence>
<dbReference type="Pfam" id="PF08241">
    <property type="entry name" value="Methyltransf_11"/>
    <property type="match status" value="1"/>
</dbReference>
<feature type="domain" description="Methyltransferase type 11" evidence="1">
    <location>
        <begin position="75"/>
        <end position="189"/>
    </location>
</feature>
<keyword evidence="2" id="KW-0808">Transferase</keyword>
<dbReference type="Gene3D" id="3.40.50.150">
    <property type="entry name" value="Vaccinia Virus protein VP39"/>
    <property type="match status" value="1"/>
</dbReference>
<evidence type="ECO:0000313" key="2">
    <source>
        <dbReference type="EMBL" id="RED48196.1"/>
    </source>
</evidence>
<gene>
    <name evidence="2" type="ORF">DFQ02_10434</name>
</gene>
<protein>
    <submittedName>
        <fullName evidence="2">Methyltransferase family protein</fullName>
    </submittedName>
</protein>
<dbReference type="OrthoDB" id="9808140at2"/>